<dbReference type="EC" id="3.4.21.89" evidence="4 8"/>
<gene>
    <name evidence="11" type="primary">lepB_1</name>
    <name evidence="11" type="ORF">Csp1_01840</name>
</gene>
<dbReference type="KEGG" id="cpre:Csp1_01840"/>
<comment type="similarity">
    <text evidence="3 8">Belongs to the peptidase S26 family.</text>
</comment>
<evidence type="ECO:0000256" key="9">
    <source>
        <dbReference type="SAM" id="MobiDB-lite"/>
    </source>
</evidence>
<dbReference type="AlphaFoldDB" id="A0A2Z3YM44"/>
<dbReference type="InterPro" id="IPR019756">
    <property type="entry name" value="Pept_S26A_signal_pept_1_Ser-AS"/>
</dbReference>
<keyword evidence="8" id="KW-1133">Transmembrane helix</keyword>
<organism evidence="11 12">
    <name type="scientific">Corynebacterium provencense</name>
    <dbReference type="NCBI Taxonomy" id="1737425"/>
    <lineage>
        <taxon>Bacteria</taxon>
        <taxon>Bacillati</taxon>
        <taxon>Actinomycetota</taxon>
        <taxon>Actinomycetes</taxon>
        <taxon>Mycobacteriales</taxon>
        <taxon>Corynebacteriaceae</taxon>
        <taxon>Corynebacterium</taxon>
    </lineage>
</organism>
<keyword evidence="6 8" id="KW-0378">Hydrolase</keyword>
<evidence type="ECO:0000313" key="11">
    <source>
        <dbReference type="EMBL" id="AWT25012.1"/>
    </source>
</evidence>
<accession>A0A2Z3YM44</accession>
<keyword evidence="8" id="KW-0812">Transmembrane</keyword>
<dbReference type="PANTHER" id="PTHR43390">
    <property type="entry name" value="SIGNAL PEPTIDASE I"/>
    <property type="match status" value="1"/>
</dbReference>
<proteinExistence type="inferred from homology"/>
<feature type="active site" evidence="7">
    <location>
        <position position="94"/>
    </location>
</feature>
<dbReference type="EMBL" id="CP024988">
    <property type="protein sequence ID" value="AWT25012.1"/>
    <property type="molecule type" value="Genomic_DNA"/>
</dbReference>
<evidence type="ECO:0000256" key="4">
    <source>
        <dbReference type="ARBA" id="ARBA00013208"/>
    </source>
</evidence>
<feature type="compositionally biased region" description="Basic and acidic residues" evidence="9">
    <location>
        <begin position="46"/>
        <end position="57"/>
    </location>
</feature>
<dbReference type="InterPro" id="IPR019533">
    <property type="entry name" value="Peptidase_S26"/>
</dbReference>
<dbReference type="PROSITE" id="PS00501">
    <property type="entry name" value="SPASE_I_1"/>
    <property type="match status" value="1"/>
</dbReference>
<evidence type="ECO:0000313" key="12">
    <source>
        <dbReference type="Proteomes" id="UP000247696"/>
    </source>
</evidence>
<evidence type="ECO:0000256" key="5">
    <source>
        <dbReference type="ARBA" id="ARBA00022670"/>
    </source>
</evidence>
<dbReference type="GO" id="GO:0006465">
    <property type="term" value="P:signal peptide processing"/>
    <property type="evidence" value="ECO:0007669"/>
    <property type="project" value="InterPro"/>
</dbReference>
<feature type="active site" evidence="7">
    <location>
        <position position="172"/>
    </location>
</feature>
<evidence type="ECO:0000256" key="2">
    <source>
        <dbReference type="ARBA" id="ARBA00004401"/>
    </source>
</evidence>
<evidence type="ECO:0000259" key="10">
    <source>
        <dbReference type="Pfam" id="PF10502"/>
    </source>
</evidence>
<evidence type="ECO:0000256" key="7">
    <source>
        <dbReference type="PIRSR" id="PIRSR600223-1"/>
    </source>
</evidence>
<dbReference type="Pfam" id="PF10502">
    <property type="entry name" value="Peptidase_S26"/>
    <property type="match status" value="1"/>
</dbReference>
<keyword evidence="12" id="KW-1185">Reference proteome</keyword>
<evidence type="ECO:0000256" key="3">
    <source>
        <dbReference type="ARBA" id="ARBA00009370"/>
    </source>
</evidence>
<dbReference type="NCBIfam" id="TIGR02227">
    <property type="entry name" value="sigpep_I_bact"/>
    <property type="match status" value="1"/>
</dbReference>
<protein>
    <recommendedName>
        <fullName evidence="4 8">Signal peptidase I</fullName>
        <ecNumber evidence="4 8">3.4.21.89</ecNumber>
    </recommendedName>
</protein>
<comment type="catalytic activity">
    <reaction evidence="1 8">
        <text>Cleavage of hydrophobic, N-terminal signal or leader sequences from secreted and periplasmic proteins.</text>
        <dbReference type="EC" id="3.4.21.89"/>
    </reaction>
</comment>
<dbReference type="STRING" id="1737425.GCA_900049755_01252"/>
<dbReference type="GO" id="GO:0005886">
    <property type="term" value="C:plasma membrane"/>
    <property type="evidence" value="ECO:0007669"/>
    <property type="project" value="UniProtKB-SubCell"/>
</dbReference>
<keyword evidence="8" id="KW-0472">Membrane</keyword>
<dbReference type="SUPFAM" id="SSF51306">
    <property type="entry name" value="LexA/Signal peptidase"/>
    <property type="match status" value="1"/>
</dbReference>
<keyword evidence="5 8" id="KW-0645">Protease</keyword>
<feature type="region of interest" description="Disordered" evidence="9">
    <location>
        <begin position="1"/>
        <end position="58"/>
    </location>
</feature>
<dbReference type="InterPro" id="IPR019758">
    <property type="entry name" value="Pept_S26A_signal_pept_1_CS"/>
</dbReference>
<comment type="subcellular location">
    <subcellularLocation>
        <location evidence="2">Cell membrane</location>
        <topology evidence="2">Single-pass type II membrane protein</topology>
    </subcellularLocation>
    <subcellularLocation>
        <location evidence="8">Membrane</location>
        <topology evidence="8">Single-pass type II membrane protein</topology>
    </subcellularLocation>
</comment>
<dbReference type="InterPro" id="IPR036286">
    <property type="entry name" value="LexA/Signal_pep-like_sf"/>
</dbReference>
<evidence type="ECO:0000256" key="6">
    <source>
        <dbReference type="ARBA" id="ARBA00022801"/>
    </source>
</evidence>
<sequence length="283" mass="30155">MKARGRAATRLAQVSEDSGRSGAQAGGTPDAQADGTQAEAAQSDPGKPDSGKPDPGKPQRPAWLEYFVTVVVALLVLGLVNTFVGRLYQIPSESMEPTLVGCDGCTGDRIVVDKLTYRFSEPAAGDVVVFSAPAGWEDGWTSGRSGNPVIRFGQEVLSTVGILPPDEYTLVKRVVATGGQTVQCRQGDPGIMVDGKKVDDSYTLSPRAYPVDPMTGSDACQGEYFGPVTVPDHALWVMGDNRTNSRDSRYHLNDPDKGSVPVDNVIGKARFKVWPVSRIGTVD</sequence>
<dbReference type="GO" id="GO:0004252">
    <property type="term" value="F:serine-type endopeptidase activity"/>
    <property type="evidence" value="ECO:0007669"/>
    <property type="project" value="InterPro"/>
</dbReference>
<name>A0A2Z3YM44_9CORY</name>
<dbReference type="Gene3D" id="2.10.109.10">
    <property type="entry name" value="Umud Fragment, subunit A"/>
    <property type="match status" value="1"/>
</dbReference>
<dbReference type="PROSITE" id="PS00761">
    <property type="entry name" value="SPASE_I_3"/>
    <property type="match status" value="1"/>
</dbReference>
<dbReference type="PANTHER" id="PTHR43390:SF1">
    <property type="entry name" value="CHLOROPLAST PROCESSING PEPTIDASE"/>
    <property type="match status" value="1"/>
</dbReference>
<dbReference type="InterPro" id="IPR000223">
    <property type="entry name" value="Pept_S26A_signal_pept_1"/>
</dbReference>
<dbReference type="GO" id="GO:0009003">
    <property type="term" value="F:signal peptidase activity"/>
    <property type="evidence" value="ECO:0007669"/>
    <property type="project" value="UniProtKB-EC"/>
</dbReference>
<feature type="domain" description="Peptidase S26" evidence="10">
    <location>
        <begin position="63"/>
        <end position="274"/>
    </location>
</feature>
<dbReference type="PRINTS" id="PR00727">
    <property type="entry name" value="LEADERPTASE"/>
</dbReference>
<dbReference type="CDD" id="cd06530">
    <property type="entry name" value="S26_SPase_I"/>
    <property type="match status" value="1"/>
</dbReference>
<feature type="transmembrane region" description="Helical" evidence="8">
    <location>
        <begin position="66"/>
        <end position="88"/>
    </location>
</feature>
<evidence type="ECO:0000256" key="8">
    <source>
        <dbReference type="RuleBase" id="RU362042"/>
    </source>
</evidence>
<dbReference type="Proteomes" id="UP000247696">
    <property type="component" value="Chromosome"/>
</dbReference>
<reference evidence="12" key="1">
    <citation type="submission" date="2017-11" db="EMBL/GenBank/DDBJ databases">
        <title>Otitis media/interna in a cat caused by the recently described species Corynebacterium provencense.</title>
        <authorList>
            <person name="Kittl S."/>
            <person name="Brodard I."/>
            <person name="Rychener L."/>
            <person name="Jores J."/>
            <person name="Roosje P."/>
            <person name="Gobeli Brawand S."/>
        </authorList>
    </citation>
    <scope>NUCLEOTIDE SEQUENCE [LARGE SCALE GENOMIC DNA]</scope>
    <source>
        <strain evidence="12">17KM38</strain>
    </source>
</reference>
<evidence type="ECO:0000256" key="1">
    <source>
        <dbReference type="ARBA" id="ARBA00000677"/>
    </source>
</evidence>